<proteinExistence type="predicted"/>
<evidence type="ECO:0000313" key="1">
    <source>
        <dbReference type="EMBL" id="KAL3094422.1"/>
    </source>
</evidence>
<dbReference type="AlphaFoldDB" id="A0ABD2JUY9"/>
<dbReference type="Proteomes" id="UP001620626">
    <property type="component" value="Unassembled WGS sequence"/>
</dbReference>
<reference evidence="1 3" key="1">
    <citation type="submission" date="2024-10" db="EMBL/GenBank/DDBJ databases">
        <authorList>
            <person name="Kim D."/>
        </authorList>
    </citation>
    <scope>NUCLEOTIDE SEQUENCE [LARGE SCALE GENOMIC DNA]</scope>
    <source>
        <strain evidence="1">BH-2024</strain>
    </source>
</reference>
<dbReference type="EMBL" id="JBICBT010000333">
    <property type="protein sequence ID" value="KAL3117294.1"/>
    <property type="molecule type" value="Genomic_DNA"/>
</dbReference>
<sequence>MNSITVEEQPSVGHQLHHQTMSLNSDCKHPISNKRSAGSVPAGVLHSIQDEITEQQPPPLKRPEHLWKLTKGKFVLLFRLCNLCQNRLYNSEDKAVRNGEFVDVKFSLCHECVVANIRATDILAPFKKRE</sequence>
<name>A0ABD2JUY9_9BILA</name>
<evidence type="ECO:0000313" key="3">
    <source>
        <dbReference type="Proteomes" id="UP001620626"/>
    </source>
</evidence>
<organism evidence="1 3">
    <name type="scientific">Heterodera trifolii</name>
    <dbReference type="NCBI Taxonomy" id="157864"/>
    <lineage>
        <taxon>Eukaryota</taxon>
        <taxon>Metazoa</taxon>
        <taxon>Ecdysozoa</taxon>
        <taxon>Nematoda</taxon>
        <taxon>Chromadorea</taxon>
        <taxon>Rhabditida</taxon>
        <taxon>Tylenchina</taxon>
        <taxon>Tylenchomorpha</taxon>
        <taxon>Tylenchoidea</taxon>
        <taxon>Heteroderidae</taxon>
        <taxon>Heteroderinae</taxon>
        <taxon>Heterodera</taxon>
    </lineage>
</organism>
<dbReference type="EMBL" id="JBICBT010000897">
    <property type="protein sequence ID" value="KAL3094422.1"/>
    <property type="molecule type" value="Genomic_DNA"/>
</dbReference>
<gene>
    <name evidence="2" type="ORF">niasHT_006382</name>
    <name evidence="1" type="ORF">niasHT_025898</name>
</gene>
<protein>
    <submittedName>
        <fullName evidence="1">Uncharacterized protein</fullName>
    </submittedName>
</protein>
<accession>A0ABD2JUY9</accession>
<evidence type="ECO:0000313" key="2">
    <source>
        <dbReference type="EMBL" id="KAL3117294.1"/>
    </source>
</evidence>
<comment type="caution">
    <text evidence="1">The sequence shown here is derived from an EMBL/GenBank/DDBJ whole genome shotgun (WGS) entry which is preliminary data.</text>
</comment>
<keyword evidence="3" id="KW-1185">Reference proteome</keyword>